<dbReference type="EMBL" id="BMAT01011438">
    <property type="protein sequence ID" value="GFR72812.1"/>
    <property type="molecule type" value="Genomic_DNA"/>
</dbReference>
<reference evidence="1 2" key="1">
    <citation type="journal article" date="2021" name="Elife">
        <title>Chloroplast acquisition without the gene transfer in kleptoplastic sea slugs, Plakobranchus ocellatus.</title>
        <authorList>
            <person name="Maeda T."/>
            <person name="Takahashi S."/>
            <person name="Yoshida T."/>
            <person name="Shimamura S."/>
            <person name="Takaki Y."/>
            <person name="Nagai Y."/>
            <person name="Toyoda A."/>
            <person name="Suzuki Y."/>
            <person name="Arimoto A."/>
            <person name="Ishii H."/>
            <person name="Satoh N."/>
            <person name="Nishiyama T."/>
            <person name="Hasebe M."/>
            <person name="Maruyama T."/>
            <person name="Minagawa J."/>
            <person name="Obokata J."/>
            <person name="Shigenobu S."/>
        </authorList>
    </citation>
    <scope>NUCLEOTIDE SEQUENCE [LARGE SCALE GENOMIC DNA]</scope>
</reference>
<protein>
    <submittedName>
        <fullName evidence="1">Uncharacterized protein</fullName>
    </submittedName>
</protein>
<organism evidence="1 2">
    <name type="scientific">Elysia marginata</name>
    <dbReference type="NCBI Taxonomy" id="1093978"/>
    <lineage>
        <taxon>Eukaryota</taxon>
        <taxon>Metazoa</taxon>
        <taxon>Spiralia</taxon>
        <taxon>Lophotrochozoa</taxon>
        <taxon>Mollusca</taxon>
        <taxon>Gastropoda</taxon>
        <taxon>Heterobranchia</taxon>
        <taxon>Euthyneura</taxon>
        <taxon>Panpulmonata</taxon>
        <taxon>Sacoglossa</taxon>
        <taxon>Placobranchoidea</taxon>
        <taxon>Plakobranchidae</taxon>
        <taxon>Elysia</taxon>
    </lineage>
</organism>
<dbReference type="Proteomes" id="UP000762676">
    <property type="component" value="Unassembled WGS sequence"/>
</dbReference>
<accession>A0AAV4FHS5</accession>
<dbReference type="AlphaFoldDB" id="A0AAV4FHS5"/>
<evidence type="ECO:0000313" key="1">
    <source>
        <dbReference type="EMBL" id="GFR72812.1"/>
    </source>
</evidence>
<proteinExistence type="predicted"/>
<evidence type="ECO:0000313" key="2">
    <source>
        <dbReference type="Proteomes" id="UP000762676"/>
    </source>
</evidence>
<comment type="caution">
    <text evidence="1">The sequence shown here is derived from an EMBL/GenBank/DDBJ whole genome shotgun (WGS) entry which is preliminary data.</text>
</comment>
<name>A0AAV4FHS5_9GAST</name>
<sequence length="86" mass="9786">MERLLELPRDFWADLLCVDDMSLFPTGTPYTPDLHSAPRSMLGPLNTPDMGEYGHEVTRTTNTPKYSVKTLQTKKPNRFFTSPVVN</sequence>
<gene>
    <name evidence="1" type="ORF">ElyMa_005715800</name>
</gene>
<keyword evidence="2" id="KW-1185">Reference proteome</keyword>